<gene>
    <name evidence="7" type="ORF">BKN37_15825</name>
</gene>
<dbReference type="GO" id="GO:0006790">
    <property type="term" value="P:sulfur compound metabolic process"/>
    <property type="evidence" value="ECO:0007669"/>
    <property type="project" value="TreeGrafter"/>
</dbReference>
<dbReference type="GO" id="GO:0030151">
    <property type="term" value="F:molybdenum ion binding"/>
    <property type="evidence" value="ECO:0007669"/>
    <property type="project" value="InterPro"/>
</dbReference>
<feature type="domain" description="Oxidoreductase molybdopterin-binding" evidence="5">
    <location>
        <begin position="34"/>
        <end position="210"/>
    </location>
</feature>
<dbReference type="AlphaFoldDB" id="A0A1S1NC76"/>
<dbReference type="GO" id="GO:0008482">
    <property type="term" value="F:sulfite oxidase activity"/>
    <property type="evidence" value="ECO:0007669"/>
    <property type="project" value="TreeGrafter"/>
</dbReference>
<dbReference type="Pfam" id="PF03404">
    <property type="entry name" value="Mo-co_dimer"/>
    <property type="match status" value="1"/>
</dbReference>
<dbReference type="Proteomes" id="UP000179734">
    <property type="component" value="Unassembled WGS sequence"/>
</dbReference>
<dbReference type="PANTHER" id="PTHR19372:SF7">
    <property type="entry name" value="SULFITE OXIDASE, MITOCHONDRIAL"/>
    <property type="match status" value="1"/>
</dbReference>
<keyword evidence="3" id="KW-0479">Metal-binding</keyword>
<dbReference type="GO" id="GO:0020037">
    <property type="term" value="F:heme binding"/>
    <property type="evidence" value="ECO:0007669"/>
    <property type="project" value="TreeGrafter"/>
</dbReference>
<organism evidence="7 8">
    <name type="scientific">Mycobacterium talmoniae</name>
    <dbReference type="NCBI Taxonomy" id="1858794"/>
    <lineage>
        <taxon>Bacteria</taxon>
        <taxon>Bacillati</taxon>
        <taxon>Actinomycetota</taxon>
        <taxon>Actinomycetes</taxon>
        <taxon>Mycobacteriales</taxon>
        <taxon>Mycobacteriaceae</taxon>
        <taxon>Mycobacterium</taxon>
    </lineage>
</organism>
<accession>A0A1S1NC76</accession>
<dbReference type="PRINTS" id="PR00407">
    <property type="entry name" value="EUMOPTERIN"/>
</dbReference>
<keyword evidence="4" id="KW-0560">Oxidoreductase</keyword>
<protein>
    <submittedName>
        <fullName evidence="7">Sulfite oxidase</fullName>
    </submittedName>
</protein>
<evidence type="ECO:0000313" key="8">
    <source>
        <dbReference type="Proteomes" id="UP000179734"/>
    </source>
</evidence>
<dbReference type="EMBL" id="MLQM01000087">
    <property type="protein sequence ID" value="OHV02516.1"/>
    <property type="molecule type" value="Genomic_DNA"/>
</dbReference>
<comment type="caution">
    <text evidence="7">The sequence shown here is derived from an EMBL/GenBank/DDBJ whole genome shotgun (WGS) entry which is preliminary data.</text>
</comment>
<evidence type="ECO:0000259" key="5">
    <source>
        <dbReference type="Pfam" id="PF00174"/>
    </source>
</evidence>
<dbReference type="InterPro" id="IPR036374">
    <property type="entry name" value="OxRdtase_Mopterin-bd_sf"/>
</dbReference>
<dbReference type="GO" id="GO:0043546">
    <property type="term" value="F:molybdopterin cofactor binding"/>
    <property type="evidence" value="ECO:0007669"/>
    <property type="project" value="TreeGrafter"/>
</dbReference>
<evidence type="ECO:0000256" key="3">
    <source>
        <dbReference type="ARBA" id="ARBA00022723"/>
    </source>
</evidence>
<evidence type="ECO:0000256" key="1">
    <source>
        <dbReference type="ARBA" id="ARBA00001924"/>
    </source>
</evidence>
<keyword evidence="8" id="KW-1185">Reference proteome</keyword>
<dbReference type="CDD" id="cd02110">
    <property type="entry name" value="SO_family_Moco_dimer"/>
    <property type="match status" value="1"/>
</dbReference>
<dbReference type="InterPro" id="IPR008335">
    <property type="entry name" value="Mopterin_OxRdtase_euk"/>
</dbReference>
<dbReference type="RefSeq" id="WP_071027513.1">
    <property type="nucleotide sequence ID" value="NZ_MLQM01000087.1"/>
</dbReference>
<dbReference type="Gene3D" id="2.60.40.650">
    <property type="match status" value="1"/>
</dbReference>
<comment type="cofactor">
    <cofactor evidence="1">
        <name>Mo-molybdopterin</name>
        <dbReference type="ChEBI" id="CHEBI:71302"/>
    </cofactor>
</comment>
<name>A0A1S1NC76_9MYCO</name>
<evidence type="ECO:0000313" key="7">
    <source>
        <dbReference type="EMBL" id="OHV02516.1"/>
    </source>
</evidence>
<evidence type="ECO:0000259" key="6">
    <source>
        <dbReference type="Pfam" id="PF03404"/>
    </source>
</evidence>
<dbReference type="InterPro" id="IPR014756">
    <property type="entry name" value="Ig_E-set"/>
</dbReference>
<sequence>MIVRSRSPVNAEPPASALAEDDITATNAFYCRNHGPIPDIAAKRWRLRVDGAVARPLELTYHELTTRFPAHDVVATLACAGNRRAELLKVRPIPGKDPWAQGAISTAAWRGARLADILRAAGVTPADGLHVAFDAPDVAQEACPVQTYGSSIPLGKALSGDVLLAWQMNGEPLPRLHGGPVRVVVPGFIGARSVKWVIGITVQPCESRNYFQAVDYRLLPADPDPGEAGIALSSLALSCGILVPDDGATVPAGPLSVRGYAIADDSRRVARVEVSVDGGASWRPAALRPGRSRWAWRPWTCTVAAQPGPLRVVARAWDDTGATHPESPAALWNPGGYANNSWPRVDVTVR</sequence>
<dbReference type="PANTHER" id="PTHR19372">
    <property type="entry name" value="SULFITE REDUCTASE"/>
    <property type="match status" value="1"/>
</dbReference>
<dbReference type="Gene3D" id="3.90.420.10">
    <property type="entry name" value="Oxidoreductase, molybdopterin-binding domain"/>
    <property type="match status" value="1"/>
</dbReference>
<proteinExistence type="predicted"/>
<keyword evidence="2" id="KW-0500">Molybdenum</keyword>
<feature type="domain" description="Moybdenum cofactor oxidoreductase dimerisation" evidence="6">
    <location>
        <begin position="235"/>
        <end position="349"/>
    </location>
</feature>
<dbReference type="InterPro" id="IPR005066">
    <property type="entry name" value="MoCF_OxRdtse_dimer"/>
</dbReference>
<dbReference type="FunFam" id="3.90.420.10:FF:000002">
    <property type="entry name" value="sulfite oxidase, mitochondrial"/>
    <property type="match status" value="1"/>
</dbReference>
<evidence type="ECO:0000256" key="2">
    <source>
        <dbReference type="ARBA" id="ARBA00022505"/>
    </source>
</evidence>
<reference evidence="7 8" key="1">
    <citation type="submission" date="2016-10" db="EMBL/GenBank/DDBJ databases">
        <title>Genome sequence of Mycobacterium talmonii.</title>
        <authorList>
            <person name="Greninger A.L."/>
            <person name="Elliott B."/>
            <person name="Vasireddy S."/>
            <person name="Vasireddy R."/>
        </authorList>
    </citation>
    <scope>NUCLEOTIDE SEQUENCE [LARGE SCALE GENOMIC DNA]</scope>
    <source>
        <strain evidence="8">NE-TNMC-100812</strain>
    </source>
</reference>
<dbReference type="SUPFAM" id="SSF81296">
    <property type="entry name" value="E set domains"/>
    <property type="match status" value="1"/>
</dbReference>
<dbReference type="InterPro" id="IPR000572">
    <property type="entry name" value="OxRdtase_Mopterin-bd_dom"/>
</dbReference>
<evidence type="ECO:0000256" key="4">
    <source>
        <dbReference type="ARBA" id="ARBA00023002"/>
    </source>
</evidence>
<dbReference type="SUPFAM" id="SSF56524">
    <property type="entry name" value="Oxidoreductase molybdopterin-binding domain"/>
    <property type="match status" value="1"/>
</dbReference>
<dbReference type="Pfam" id="PF00174">
    <property type="entry name" value="Oxidored_molyb"/>
    <property type="match status" value="1"/>
</dbReference>